<accession>A0A7X0JP57</accession>
<keyword evidence="3" id="KW-1185">Reference proteome</keyword>
<evidence type="ECO:0000313" key="2">
    <source>
        <dbReference type="EMBL" id="MBB6510750.1"/>
    </source>
</evidence>
<sequence>MPNVSRRVKRFLTKSGGEGTFRRTKQGNPITLREKPDPSKQKALTEEIQMFRIGTTLRLSALAVSLGIGLSSCAATAPSTRSSEAGPSQSSRAAEHRRAQRQKAIDGGYQRLYRPKGCRSSTASCDGFPRMSFKLSTPGTATT</sequence>
<feature type="compositionally biased region" description="Polar residues" evidence="1">
    <location>
        <begin position="75"/>
        <end position="92"/>
    </location>
</feature>
<dbReference type="RefSeq" id="WP_184655848.1">
    <property type="nucleotide sequence ID" value="NZ_JACHBU010000010.1"/>
</dbReference>
<reference evidence="2 3" key="1">
    <citation type="submission" date="2020-08" db="EMBL/GenBank/DDBJ databases">
        <title>The Agave Microbiome: Exploring the role of microbial communities in plant adaptations to desert environments.</title>
        <authorList>
            <person name="Partida-Martinez L.P."/>
        </authorList>
    </citation>
    <scope>NUCLEOTIDE SEQUENCE [LARGE SCALE GENOMIC DNA]</scope>
    <source>
        <strain evidence="2 3">AS3.12</strain>
    </source>
</reference>
<feature type="region of interest" description="Disordered" evidence="1">
    <location>
        <begin position="1"/>
        <end position="41"/>
    </location>
</feature>
<evidence type="ECO:0000313" key="3">
    <source>
        <dbReference type="Proteomes" id="UP000585437"/>
    </source>
</evidence>
<feature type="compositionally biased region" description="Polar residues" evidence="1">
    <location>
        <begin position="134"/>
        <end position="143"/>
    </location>
</feature>
<gene>
    <name evidence="2" type="ORF">F4695_004142</name>
</gene>
<dbReference type="AlphaFoldDB" id="A0A7X0JP57"/>
<feature type="region of interest" description="Disordered" evidence="1">
    <location>
        <begin position="75"/>
        <end position="143"/>
    </location>
</feature>
<comment type="caution">
    <text evidence="2">The sequence shown here is derived from an EMBL/GenBank/DDBJ whole genome shotgun (WGS) entry which is preliminary data.</text>
</comment>
<organism evidence="2 3">
    <name type="scientific">Rhizobium soli</name>
    <dbReference type="NCBI Taxonomy" id="424798"/>
    <lineage>
        <taxon>Bacteria</taxon>
        <taxon>Pseudomonadati</taxon>
        <taxon>Pseudomonadota</taxon>
        <taxon>Alphaproteobacteria</taxon>
        <taxon>Hyphomicrobiales</taxon>
        <taxon>Rhizobiaceae</taxon>
        <taxon>Rhizobium/Agrobacterium group</taxon>
        <taxon>Rhizobium</taxon>
    </lineage>
</organism>
<feature type="compositionally biased region" description="Basic and acidic residues" evidence="1">
    <location>
        <begin position="32"/>
        <end position="41"/>
    </location>
</feature>
<dbReference type="Proteomes" id="UP000585437">
    <property type="component" value="Unassembled WGS sequence"/>
</dbReference>
<feature type="compositionally biased region" description="Basic residues" evidence="1">
    <location>
        <begin position="1"/>
        <end position="12"/>
    </location>
</feature>
<evidence type="ECO:0000256" key="1">
    <source>
        <dbReference type="SAM" id="MobiDB-lite"/>
    </source>
</evidence>
<proteinExistence type="predicted"/>
<name>A0A7X0JP57_9HYPH</name>
<protein>
    <submittedName>
        <fullName evidence="2">Uncharacterized protein</fullName>
    </submittedName>
</protein>
<dbReference type="EMBL" id="JACHBU010000010">
    <property type="protein sequence ID" value="MBB6510750.1"/>
    <property type="molecule type" value="Genomic_DNA"/>
</dbReference>